<comment type="function">
    <text evidence="3">Part of the endoplasmic reticulum membrane protein complex (EMC) that enables the energy-independent insertion into endoplasmic reticulum membranes of newly synthesized membrane proteins.</text>
</comment>
<dbReference type="EMBL" id="JAPFFF010000005">
    <property type="protein sequence ID" value="KAK8890192.1"/>
    <property type="molecule type" value="Genomic_DNA"/>
</dbReference>
<keyword evidence="3" id="KW-0472">Membrane</keyword>
<name>A0ABR2KID8_9EUKA</name>
<keyword evidence="1 2" id="KW-0802">TPR repeat</keyword>
<evidence type="ECO:0000256" key="3">
    <source>
        <dbReference type="RuleBase" id="RU367091"/>
    </source>
</evidence>
<keyword evidence="3" id="KW-0256">Endoplasmic reticulum</keyword>
<dbReference type="InterPro" id="IPR039856">
    <property type="entry name" value="EMC2-like"/>
</dbReference>
<organism evidence="4 5">
    <name type="scientific">Tritrichomonas musculus</name>
    <dbReference type="NCBI Taxonomy" id="1915356"/>
    <lineage>
        <taxon>Eukaryota</taxon>
        <taxon>Metamonada</taxon>
        <taxon>Parabasalia</taxon>
        <taxon>Tritrichomonadida</taxon>
        <taxon>Tritrichomonadidae</taxon>
        <taxon>Tritrichomonas</taxon>
    </lineage>
</organism>
<sequence>MLNDLDHFLGFPKDDLARKMLEAGTNKLSDIDSCKLGILLSMSNDENLQGEARKILVKLTAKHDRTSPYMLLKWIIQIQNGKDMNGNLEGMISDWAKQHPDDIVYSRSILWLKSRSRDNIEMIGAYVKHLETFWRDDLSWFKLGQLYDEEKLFDRASFSYEEAYGLNPERQEYLTAAARSRLNIVTESAKEKEENKNIAIKQLAKSVMMNDQDAVAWQLLINNTTNETKKNKYIAYRNLVTKTKTD</sequence>
<dbReference type="PROSITE" id="PS50005">
    <property type="entry name" value="TPR"/>
    <property type="match status" value="1"/>
</dbReference>
<dbReference type="SUPFAM" id="SSF81901">
    <property type="entry name" value="HCP-like"/>
    <property type="match status" value="1"/>
</dbReference>
<reference evidence="4 5" key="1">
    <citation type="submission" date="2024-04" db="EMBL/GenBank/DDBJ databases">
        <title>Tritrichomonas musculus Genome.</title>
        <authorList>
            <person name="Alves-Ferreira E."/>
            <person name="Grigg M."/>
            <person name="Lorenzi H."/>
            <person name="Galac M."/>
        </authorList>
    </citation>
    <scope>NUCLEOTIDE SEQUENCE [LARGE SCALE GENOMIC DNA]</scope>
    <source>
        <strain evidence="4 5">EAF2021</strain>
    </source>
</reference>
<feature type="repeat" description="TPR" evidence="2">
    <location>
        <begin position="137"/>
        <end position="170"/>
    </location>
</feature>
<dbReference type="InterPro" id="IPR011990">
    <property type="entry name" value="TPR-like_helical_dom_sf"/>
</dbReference>
<evidence type="ECO:0000313" key="5">
    <source>
        <dbReference type="Proteomes" id="UP001470230"/>
    </source>
</evidence>
<dbReference type="Gene3D" id="1.25.40.10">
    <property type="entry name" value="Tetratricopeptide repeat domain"/>
    <property type="match status" value="1"/>
</dbReference>
<comment type="caution">
    <text evidence="4">The sequence shown here is derived from an EMBL/GenBank/DDBJ whole genome shotgun (WGS) entry which is preliminary data.</text>
</comment>
<proteinExistence type="inferred from homology"/>
<comment type="similarity">
    <text evidence="3">Belongs to the EMC2 family.</text>
</comment>
<evidence type="ECO:0000256" key="2">
    <source>
        <dbReference type="PROSITE-ProRule" id="PRU00339"/>
    </source>
</evidence>
<comment type="subcellular location">
    <subcellularLocation>
        <location evidence="3">Endoplasmic reticulum membrane</location>
        <topology evidence="3">Peripheral membrane protein</topology>
        <orientation evidence="3">Cytoplasmic side</orientation>
    </subcellularLocation>
</comment>
<protein>
    <recommendedName>
        <fullName evidence="3">ER membrane protein complex subunit 2</fullName>
    </recommendedName>
</protein>
<evidence type="ECO:0000313" key="4">
    <source>
        <dbReference type="EMBL" id="KAK8890192.1"/>
    </source>
</evidence>
<evidence type="ECO:0000256" key="1">
    <source>
        <dbReference type="ARBA" id="ARBA00022803"/>
    </source>
</evidence>
<accession>A0ABR2KID8</accession>
<gene>
    <name evidence="4" type="ORF">M9Y10_034962</name>
</gene>
<dbReference type="InterPro" id="IPR019734">
    <property type="entry name" value="TPR_rpt"/>
</dbReference>
<dbReference type="Proteomes" id="UP001470230">
    <property type="component" value="Unassembled WGS sequence"/>
</dbReference>
<dbReference type="PANTHER" id="PTHR12760">
    <property type="entry name" value="TETRATRICOPEPTIDE REPEAT PROTEIN"/>
    <property type="match status" value="1"/>
</dbReference>
<keyword evidence="5" id="KW-1185">Reference proteome</keyword>
<comment type="subunit">
    <text evidence="3">Component of the ER membrane protein complex (EMC).</text>
</comment>